<dbReference type="PANTHER" id="PTHR34353">
    <property type="entry name" value="CRISPR-ASSOCIATED ENDONUCLEASE CAS1 1"/>
    <property type="match status" value="1"/>
</dbReference>
<dbReference type="HAMAP" id="MF_01470">
    <property type="entry name" value="Cas1"/>
    <property type="match status" value="1"/>
</dbReference>
<dbReference type="NCBIfam" id="TIGR00287">
    <property type="entry name" value="cas1"/>
    <property type="match status" value="1"/>
</dbReference>
<evidence type="ECO:0000256" key="1">
    <source>
        <dbReference type="ARBA" id="ARBA00022722"/>
    </source>
</evidence>
<feature type="domain" description="DUF83" evidence="16">
    <location>
        <begin position="12"/>
        <end position="187"/>
    </location>
</feature>
<evidence type="ECO:0000256" key="13">
    <source>
        <dbReference type="ARBA" id="ARBA00038592"/>
    </source>
</evidence>
<dbReference type="Gene3D" id="3.100.10.20">
    <property type="entry name" value="CRISPR-associated endonuclease Cas1, N-terminal domain"/>
    <property type="match status" value="1"/>
</dbReference>
<dbReference type="InterPro" id="IPR013343">
    <property type="entry name" value="CRISPR-assoc_prot_Cas4"/>
</dbReference>
<comment type="function">
    <text evidence="14">CRISPR (clustered regularly interspaced short palindromic repeat), is an adaptive immune system that provides protection against mobile genetic elements (viruses, transposable elements and conjugative plasmids). CRISPR clusters contain spacers, sequences complementary to antecedent mobile elements, and target invading nucleic acids. CRISPR clusters are transcribed and processed into CRISPR RNA (crRNA). Acts as a dsDNA endonuclease. Involved in the integration of spacer DNA into the CRISPR cassette.</text>
</comment>
<feature type="binding site" evidence="14">
    <location>
        <position position="449"/>
    </location>
    <ligand>
        <name>Mn(2+)</name>
        <dbReference type="ChEBI" id="CHEBI:29035"/>
    </ligand>
</feature>
<sequence length="542" mass="61023">MDTETREYLPVSAVAEVLFCPRNFYYRAVEGAEETNHHMLEGRFQDERRNERRTRSDDGRVQTRQVFLSSDSLGLRGVLEVLEATDGEMYPVEFKKGSADHRLHDDVQVCLQGLLLEETTGREVAYGYVYYVASAERRQVLFDESLRETALQALAAARAIREAGEPPPLSSVPEAKCKGCALAERCMPEESAFLTGAQAAPRRPTPGSNLGRTLYLDIPGAALRKRQGRLIIEADGQMIKDVPLSAVDQVVIGQAASLSSAALSVLSDLGIPLYLMEHGRVRSWLQPNWNKNVPLRRAQFRFVESESQSLAVAREIVRGKILNQRTFLQRGNRERKIDLIQSVVERLEGLAAAAKEAEDKESLRGLEGLAGRLYFSGFAKLLRPGEGFDFASRNRRPPRDPINALLSYAYSLLTKDCINAIIRAGLDPYLGLYHCERYGRPALALDLMEEFRAIVADSVVLNVVNRGIIKESDFEPVFDGIQLKEGGRKRFFGAYQTRIREEAVHPVFGYRANYLRLMEIQARYLGKVMQGEWPQYDAFRAR</sequence>
<keyword evidence="1 14" id="KW-0540">Nuclease</keyword>
<evidence type="ECO:0000256" key="8">
    <source>
        <dbReference type="ARBA" id="ARBA00023014"/>
    </source>
</evidence>
<evidence type="ECO:0000256" key="14">
    <source>
        <dbReference type="HAMAP-Rule" id="MF_01470"/>
    </source>
</evidence>
<dbReference type="EMBL" id="WXEY01000016">
    <property type="protein sequence ID" value="MZP30640.1"/>
    <property type="molecule type" value="Genomic_DNA"/>
</dbReference>
<comment type="catalytic activity">
    <reaction evidence="12">
        <text>exonucleolytic cleavage in the 5'- to 3'-direction to yield nucleoside 3'-phosphates.</text>
        <dbReference type="EC" id="3.1.12.1"/>
    </reaction>
</comment>
<comment type="similarity">
    <text evidence="14">Belongs to the CRISPR-associated endonuclease Cas1 family.</text>
</comment>
<evidence type="ECO:0000256" key="5">
    <source>
        <dbReference type="ARBA" id="ARBA00022839"/>
    </source>
</evidence>
<keyword evidence="3 14" id="KW-0255">Endonuclease</keyword>
<proteinExistence type="inferred from homology"/>
<dbReference type="InterPro" id="IPR050646">
    <property type="entry name" value="Cas1"/>
</dbReference>
<dbReference type="NCBIfam" id="TIGR00372">
    <property type="entry name" value="cas4"/>
    <property type="match status" value="1"/>
</dbReference>
<dbReference type="InterPro" id="IPR042211">
    <property type="entry name" value="CRISPR-assoc_Cas1_N"/>
</dbReference>
<feature type="binding site" evidence="14">
    <location>
        <position position="434"/>
    </location>
    <ligand>
        <name>Mn(2+)</name>
        <dbReference type="ChEBI" id="CHEBI:29035"/>
    </ligand>
</feature>
<evidence type="ECO:0000256" key="9">
    <source>
        <dbReference type="ARBA" id="ARBA00023118"/>
    </source>
</evidence>
<keyword evidence="2 14" id="KW-0479">Metal-binding</keyword>
<dbReference type="Gene3D" id="1.20.120.920">
    <property type="entry name" value="CRISPR-associated endonuclease Cas1, C-terminal domain"/>
    <property type="match status" value="1"/>
</dbReference>
<accession>A0A845L7N4</accession>
<comment type="cofactor">
    <cofactor evidence="14">
        <name>Mg(2+)</name>
        <dbReference type="ChEBI" id="CHEBI:18420"/>
    </cofactor>
    <cofactor evidence="14">
        <name>Mn(2+)</name>
        <dbReference type="ChEBI" id="CHEBI:29035"/>
    </cofactor>
</comment>
<keyword evidence="7" id="KW-0408">Iron</keyword>
<evidence type="ECO:0000256" key="15">
    <source>
        <dbReference type="SAM" id="MobiDB-lite"/>
    </source>
</evidence>
<organism evidence="17 18">
    <name type="scientific">Heliomicrobium undosum</name>
    <dbReference type="NCBI Taxonomy" id="121734"/>
    <lineage>
        <taxon>Bacteria</taxon>
        <taxon>Bacillati</taxon>
        <taxon>Bacillota</taxon>
        <taxon>Clostridia</taxon>
        <taxon>Eubacteriales</taxon>
        <taxon>Heliobacteriaceae</taxon>
        <taxon>Heliomicrobium</taxon>
    </lineage>
</organism>
<evidence type="ECO:0000256" key="4">
    <source>
        <dbReference type="ARBA" id="ARBA00022801"/>
    </source>
</evidence>
<dbReference type="PANTHER" id="PTHR34353:SF2">
    <property type="entry name" value="CRISPR-ASSOCIATED ENDONUCLEASE CAS1 1"/>
    <property type="match status" value="1"/>
</dbReference>
<dbReference type="InterPro" id="IPR002729">
    <property type="entry name" value="CRISPR-assoc_Cas1"/>
</dbReference>
<dbReference type="EC" id="3.1.-.-" evidence="14"/>
<dbReference type="GO" id="GO:0046872">
    <property type="term" value="F:metal ion binding"/>
    <property type="evidence" value="ECO:0007669"/>
    <property type="project" value="UniProtKB-UniRule"/>
</dbReference>
<dbReference type="GO" id="GO:0051536">
    <property type="term" value="F:iron-sulfur cluster binding"/>
    <property type="evidence" value="ECO:0007669"/>
    <property type="project" value="UniProtKB-KW"/>
</dbReference>
<reference evidence="17 18" key="1">
    <citation type="submission" date="2020-01" db="EMBL/GenBank/DDBJ databases">
        <title>Whole-genome sequence of Heliobacterium undosum DSM 13378.</title>
        <authorList>
            <person name="Kyndt J.A."/>
            <person name="Meyer T.E."/>
        </authorList>
    </citation>
    <scope>NUCLEOTIDE SEQUENCE [LARGE SCALE GENOMIC DNA]</scope>
    <source>
        <strain evidence="17 18">DSM 13378</strain>
    </source>
</reference>
<evidence type="ECO:0000256" key="7">
    <source>
        <dbReference type="ARBA" id="ARBA00023004"/>
    </source>
</evidence>
<dbReference type="Proteomes" id="UP000463470">
    <property type="component" value="Unassembled WGS sequence"/>
</dbReference>
<evidence type="ECO:0000256" key="3">
    <source>
        <dbReference type="ARBA" id="ARBA00022759"/>
    </source>
</evidence>
<dbReference type="GO" id="GO:0043571">
    <property type="term" value="P:maintenance of CRISPR repeat elements"/>
    <property type="evidence" value="ECO:0007669"/>
    <property type="project" value="UniProtKB-UniRule"/>
</dbReference>
<keyword evidence="6 14" id="KW-0460">Magnesium</keyword>
<dbReference type="Pfam" id="PF01867">
    <property type="entry name" value="Cas_Cas1"/>
    <property type="match status" value="1"/>
</dbReference>
<keyword evidence="11 14" id="KW-0464">Manganese</keyword>
<keyword evidence="8" id="KW-0411">Iron-sulfur</keyword>
<evidence type="ECO:0000259" key="16">
    <source>
        <dbReference type="Pfam" id="PF01930"/>
    </source>
</evidence>
<evidence type="ECO:0000256" key="12">
    <source>
        <dbReference type="ARBA" id="ARBA00033996"/>
    </source>
</evidence>
<dbReference type="RefSeq" id="WP_161259161.1">
    <property type="nucleotide sequence ID" value="NZ_WXEY01000016.1"/>
</dbReference>
<feature type="binding site" evidence="14">
    <location>
        <position position="367"/>
    </location>
    <ligand>
        <name>Mn(2+)</name>
        <dbReference type="ChEBI" id="CHEBI:29035"/>
    </ligand>
</feature>
<dbReference type="Pfam" id="PF01930">
    <property type="entry name" value="Cas_Cas4"/>
    <property type="match status" value="1"/>
</dbReference>
<evidence type="ECO:0000256" key="2">
    <source>
        <dbReference type="ARBA" id="ARBA00022723"/>
    </source>
</evidence>
<protein>
    <recommendedName>
        <fullName evidence="14">CRISPR-associated endonuclease Cas1</fullName>
        <ecNumber evidence="14">3.1.-.-</ecNumber>
    </recommendedName>
</protein>
<keyword evidence="10 14" id="KW-0238">DNA-binding</keyword>
<dbReference type="GO" id="GO:0003677">
    <property type="term" value="F:DNA binding"/>
    <property type="evidence" value="ECO:0007669"/>
    <property type="project" value="UniProtKB-KW"/>
</dbReference>
<dbReference type="Gene3D" id="3.90.320.10">
    <property type="match status" value="1"/>
</dbReference>
<dbReference type="InterPro" id="IPR022765">
    <property type="entry name" value="Dna2/Cas4_DUF83"/>
</dbReference>
<feature type="region of interest" description="Disordered" evidence="15">
    <location>
        <begin position="40"/>
        <end position="60"/>
    </location>
</feature>
<name>A0A845L7N4_9FIRM</name>
<evidence type="ECO:0000313" key="18">
    <source>
        <dbReference type="Proteomes" id="UP000463470"/>
    </source>
</evidence>
<keyword evidence="18" id="KW-1185">Reference proteome</keyword>
<dbReference type="GO" id="GO:0004519">
    <property type="term" value="F:endonuclease activity"/>
    <property type="evidence" value="ECO:0007669"/>
    <property type="project" value="UniProtKB-UniRule"/>
</dbReference>
<keyword evidence="9 14" id="KW-0051">Antiviral defense</keyword>
<dbReference type="InterPro" id="IPR042206">
    <property type="entry name" value="CRISPR-assoc_Cas1_C"/>
</dbReference>
<keyword evidence="5" id="KW-0269">Exonuclease</keyword>
<evidence type="ECO:0000256" key="11">
    <source>
        <dbReference type="ARBA" id="ARBA00023211"/>
    </source>
</evidence>
<comment type="caution">
    <text evidence="17">The sequence shown here is derived from an EMBL/GenBank/DDBJ whole genome shotgun (WGS) entry which is preliminary data.</text>
</comment>
<dbReference type="CDD" id="cd09634">
    <property type="entry name" value="Cas1_I-II-III"/>
    <property type="match status" value="1"/>
</dbReference>
<gene>
    <name evidence="14 17" type="primary">cas1</name>
    <name evidence="17" type="ORF">GTO91_13045</name>
</gene>
<dbReference type="OrthoDB" id="9803119at2"/>
<dbReference type="GO" id="GO:0051607">
    <property type="term" value="P:defense response to virus"/>
    <property type="evidence" value="ECO:0007669"/>
    <property type="project" value="UniProtKB-UniRule"/>
</dbReference>
<dbReference type="GO" id="GO:0004527">
    <property type="term" value="F:exonuclease activity"/>
    <property type="evidence" value="ECO:0007669"/>
    <property type="project" value="UniProtKB-KW"/>
</dbReference>
<dbReference type="AlphaFoldDB" id="A0A845L7N4"/>
<evidence type="ECO:0000256" key="10">
    <source>
        <dbReference type="ARBA" id="ARBA00023125"/>
    </source>
</evidence>
<dbReference type="InterPro" id="IPR011604">
    <property type="entry name" value="PDDEXK-like_dom_sf"/>
</dbReference>
<evidence type="ECO:0000313" key="17">
    <source>
        <dbReference type="EMBL" id="MZP30640.1"/>
    </source>
</evidence>
<comment type="subunit">
    <text evidence="13 14">Homodimer, forms a heterotetramer with a Cas2 homodimer.</text>
</comment>
<evidence type="ECO:0000256" key="6">
    <source>
        <dbReference type="ARBA" id="ARBA00022842"/>
    </source>
</evidence>
<keyword evidence="4 14" id="KW-0378">Hydrolase</keyword>